<dbReference type="InterPro" id="IPR016616">
    <property type="entry name" value="Bardet-Biedl_syndrome_2_prot"/>
</dbReference>
<reference evidence="14" key="1">
    <citation type="submission" date="2021-01" db="EMBL/GenBank/DDBJ databases">
        <authorList>
            <person name="Corre E."/>
            <person name="Pelletier E."/>
            <person name="Niang G."/>
            <person name="Scheremetjew M."/>
            <person name="Finn R."/>
            <person name="Kale V."/>
            <person name="Holt S."/>
            <person name="Cochrane G."/>
            <person name="Meng A."/>
            <person name="Brown T."/>
            <person name="Cohen L."/>
        </authorList>
    </citation>
    <scope>NUCLEOTIDE SEQUENCE</scope>
    <source>
        <strain evidence="14">CCMP1243</strain>
    </source>
</reference>
<dbReference type="Pfam" id="PF23350">
    <property type="entry name" value="BBS2_pf"/>
    <property type="match status" value="1"/>
</dbReference>
<dbReference type="InterPro" id="IPR055380">
    <property type="entry name" value="BBS2_hp_dom"/>
</dbReference>
<dbReference type="InterPro" id="IPR029430">
    <property type="entry name" value="BBS2_N"/>
</dbReference>
<keyword evidence="7" id="KW-0175">Coiled coil</keyword>
<comment type="subcellular location">
    <subcellularLocation>
        <location evidence="1">Cell projection</location>
        <location evidence="1">Cilium</location>
    </subcellularLocation>
    <subcellularLocation>
        <location evidence="2">Cytoplasm</location>
        <location evidence="2">Cytoskeleton</location>
    </subcellularLocation>
</comment>
<evidence type="ECO:0000313" key="14">
    <source>
        <dbReference type="EMBL" id="CAD9690499.1"/>
    </source>
</evidence>
<feature type="domain" description="BBS2 GAE" evidence="9">
    <location>
        <begin position="381"/>
        <end position="469"/>
    </location>
</feature>
<evidence type="ECO:0000256" key="4">
    <source>
        <dbReference type="ARBA" id="ARBA00023069"/>
    </source>
</evidence>
<dbReference type="PANTHER" id="PTHR32465">
    <property type="entry name" value="BARDET-BIEDL SYNDROME 2 PROTEIN"/>
    <property type="match status" value="1"/>
</dbReference>
<evidence type="ECO:0000259" key="13">
    <source>
        <dbReference type="Pfam" id="PF23353"/>
    </source>
</evidence>
<evidence type="ECO:0000259" key="9">
    <source>
        <dbReference type="Pfam" id="PF14782"/>
    </source>
</evidence>
<dbReference type="GO" id="GO:0016020">
    <property type="term" value="C:membrane"/>
    <property type="evidence" value="ECO:0007669"/>
    <property type="project" value="TreeGrafter"/>
</dbReference>
<keyword evidence="5" id="KW-0206">Cytoskeleton</keyword>
<feature type="coiled-coil region" evidence="7">
    <location>
        <begin position="332"/>
        <end position="359"/>
    </location>
</feature>
<name>A0A7S2S5V3_9STRA</name>
<evidence type="ECO:0000256" key="2">
    <source>
        <dbReference type="ARBA" id="ARBA00004245"/>
    </source>
</evidence>
<dbReference type="Pfam" id="PF14783">
    <property type="entry name" value="BBS2_Mid"/>
    <property type="match status" value="1"/>
</dbReference>
<evidence type="ECO:0000259" key="12">
    <source>
        <dbReference type="Pfam" id="PF23351"/>
    </source>
</evidence>
<dbReference type="Pfam" id="PF14782">
    <property type="entry name" value="BBS2_GAE"/>
    <property type="match status" value="1"/>
</dbReference>
<proteinExistence type="predicted"/>
<dbReference type="PANTHER" id="PTHR32465:SF0">
    <property type="entry name" value="BARDET-BIEDL SYNDROME 2 PROTEIN"/>
    <property type="match status" value="1"/>
</dbReference>
<evidence type="ECO:0000259" key="8">
    <source>
        <dbReference type="Pfam" id="PF14781"/>
    </source>
</evidence>
<dbReference type="SUPFAM" id="SSF50998">
    <property type="entry name" value="Quinoprotein alcohol dehydrogenase-like"/>
    <property type="match status" value="1"/>
</dbReference>
<organism evidence="14">
    <name type="scientific">Rhizochromulina marina</name>
    <dbReference type="NCBI Taxonomy" id="1034831"/>
    <lineage>
        <taxon>Eukaryota</taxon>
        <taxon>Sar</taxon>
        <taxon>Stramenopiles</taxon>
        <taxon>Ochrophyta</taxon>
        <taxon>Dictyochophyceae</taxon>
        <taxon>Rhizochromulinales</taxon>
        <taxon>Rhizochromulina</taxon>
    </lineage>
</organism>
<dbReference type="GO" id="GO:0034464">
    <property type="term" value="C:BBSome"/>
    <property type="evidence" value="ECO:0007669"/>
    <property type="project" value="InterPro"/>
</dbReference>
<dbReference type="AlphaFoldDB" id="A0A7S2S5V3"/>
<keyword evidence="4" id="KW-0969">Cilium</keyword>
<dbReference type="GO" id="GO:0036064">
    <property type="term" value="C:ciliary basal body"/>
    <property type="evidence" value="ECO:0007669"/>
    <property type="project" value="TreeGrafter"/>
</dbReference>
<feature type="domain" description="BBS2 C-terminal helix bundle" evidence="12">
    <location>
        <begin position="689"/>
        <end position="715"/>
    </location>
</feature>
<dbReference type="InterPro" id="IPR029333">
    <property type="entry name" value="BBS2_GAE_dom"/>
</dbReference>
<keyword evidence="3" id="KW-0963">Cytoplasm</keyword>
<protein>
    <recommendedName>
        <fullName evidence="15">Bardet-Biedl syndrome 2 protein homolog</fullName>
    </recommendedName>
</protein>
<evidence type="ECO:0008006" key="15">
    <source>
        <dbReference type="Google" id="ProtNLM"/>
    </source>
</evidence>
<dbReference type="Pfam" id="PF14781">
    <property type="entry name" value="BBS2_N"/>
    <property type="match status" value="1"/>
</dbReference>
<dbReference type="EMBL" id="HBHJ01017301">
    <property type="protein sequence ID" value="CAD9690499.1"/>
    <property type="molecule type" value="Transcribed_RNA"/>
</dbReference>
<evidence type="ECO:0000259" key="10">
    <source>
        <dbReference type="Pfam" id="PF14783"/>
    </source>
</evidence>
<dbReference type="InterPro" id="IPR029429">
    <property type="entry name" value="BBS2_Mid"/>
</dbReference>
<evidence type="ECO:0000256" key="3">
    <source>
        <dbReference type="ARBA" id="ARBA00022490"/>
    </source>
</evidence>
<feature type="domain" description="Ciliary BBSome complex subunit 2 N-terminal" evidence="8">
    <location>
        <begin position="21"/>
        <end position="119"/>
    </location>
</feature>
<dbReference type="GO" id="GO:1905515">
    <property type="term" value="P:non-motile cilium assembly"/>
    <property type="evidence" value="ECO:0007669"/>
    <property type="project" value="InterPro"/>
</dbReference>
<dbReference type="Pfam" id="PF23353">
    <property type="entry name" value="BBS2_hp"/>
    <property type="match status" value="1"/>
</dbReference>
<evidence type="ECO:0000256" key="6">
    <source>
        <dbReference type="ARBA" id="ARBA00023273"/>
    </source>
</evidence>
<dbReference type="Pfam" id="PF23351">
    <property type="entry name" value="BBS2_CtH"/>
    <property type="match status" value="1"/>
</dbReference>
<feature type="domain" description="BBS2 platform" evidence="11">
    <location>
        <begin position="474"/>
        <end position="575"/>
    </location>
</feature>
<dbReference type="InterPro" id="IPR055381">
    <property type="entry name" value="BBS2_CtH_dom"/>
</dbReference>
<evidence type="ECO:0000259" key="11">
    <source>
        <dbReference type="Pfam" id="PF23350"/>
    </source>
</evidence>
<keyword evidence="6" id="KW-0966">Cell projection</keyword>
<gene>
    <name evidence="14" type="ORF">RMAR1173_LOCUS11458</name>
</gene>
<evidence type="ECO:0000256" key="1">
    <source>
        <dbReference type="ARBA" id="ARBA00004138"/>
    </source>
</evidence>
<evidence type="ECO:0000256" key="5">
    <source>
        <dbReference type="ARBA" id="ARBA00023212"/>
    </source>
</evidence>
<dbReference type="PIRSF" id="PIRSF013684">
    <property type="entry name" value="BBS2"/>
    <property type="match status" value="1"/>
</dbReference>
<feature type="domain" description="Ciliary BBSome complex subunit 2 middle region" evidence="10">
    <location>
        <begin position="170"/>
        <end position="266"/>
    </location>
</feature>
<sequence>MLLPAFNLSFGQSIHHGLADVGKFDGKHACLTCGTTAGKVFVHNPHERGLESAGGTDSVQFLNINREITALAAGCLDPESERDCLLVGTASNLLAYDVRDNADLFFTEVPDGVSTIHIGSLPGNSKPLALIGGNCSILGYDARGAEAFWTVCGDMVRCIAPFAVKSGPPTDLLVGSDDFALRVFRNEDIVAEEVEADRVVELAALGPANTFCYGLANGTIGVYENMKRVWRVKSKHQLRSMAVFDLNNDGVPEVVSGWSNGAINVRMADTGEVVFKDKLKAPIAKVLQADYQMDGTQQLLVCSEAGEVRGFLPVSTETGQTLLDEKHDAKTLAELQTRKSELLMQLQSLEDNLKSAKSGDKVQGVVPLNLRVDMTVAPNPKTGSCELELLASTQSCCIVSAVVTDLDGGLFDERDSLLCCPTNPSSSCTIPLRPVKHTAANINVQVHVGQRASSQHLGVLELHHTLPKFCMFQAISDPRAVPRINSFVSFTLRETPRRVFSWVEEAFIVPEDFLPSSPTSPSGAFPPVVFNGIHSEEANPIWIEVSSVDGGTDVVIFTMTIDLAAELVQDLTRFLGVEELKSNAVFPAECEDIKALLSQVSDLNSLRVKLTADMADVSSRVKTLVIKAEDARLLGNMPLMRRHYAELDGLNRELVAEYRKRANNHEALLSALRQVNQMIQKASNLRVGNPRTKVVSDCRQAVKTNNTLKLIKAIQEGGSS</sequence>
<dbReference type="InterPro" id="IPR055379">
    <property type="entry name" value="BBS2_pf_dom"/>
</dbReference>
<dbReference type="InterPro" id="IPR011047">
    <property type="entry name" value="Quinoprotein_ADH-like_sf"/>
</dbReference>
<accession>A0A7S2S5V3</accession>
<evidence type="ECO:0000256" key="7">
    <source>
        <dbReference type="SAM" id="Coils"/>
    </source>
</evidence>
<dbReference type="GO" id="GO:0031514">
    <property type="term" value="C:motile cilium"/>
    <property type="evidence" value="ECO:0007669"/>
    <property type="project" value="TreeGrafter"/>
</dbReference>
<feature type="domain" description="BBS2 hairpin" evidence="13">
    <location>
        <begin position="587"/>
        <end position="684"/>
    </location>
</feature>